<keyword evidence="3" id="KW-1185">Reference proteome</keyword>
<proteinExistence type="predicted"/>
<feature type="region of interest" description="Disordered" evidence="1">
    <location>
        <begin position="1"/>
        <end position="43"/>
    </location>
</feature>
<protein>
    <recommendedName>
        <fullName evidence="4">Rab3 GTPase-activating protein catalytic subunit</fullName>
    </recommendedName>
</protein>
<sequence length="109" mass="11844">MRKTPRQGPSKGPLGKVTEGVFNNFRKGSSGVNDGSEVPHPSCLESEALCTGENVGDNSESPLREDLREGHRDGLSEFCLCDVEIRRHLWDYFRGATSAAPIPPPPTPP</sequence>
<evidence type="ECO:0000313" key="2">
    <source>
        <dbReference type="EMBL" id="KAL3769044.1"/>
    </source>
</evidence>
<dbReference type="Proteomes" id="UP001530315">
    <property type="component" value="Unassembled WGS sequence"/>
</dbReference>
<dbReference type="EMBL" id="JALLAZ020001665">
    <property type="protein sequence ID" value="KAL3769044.1"/>
    <property type="molecule type" value="Genomic_DNA"/>
</dbReference>
<organism evidence="2 3">
    <name type="scientific">Stephanodiscus triporus</name>
    <dbReference type="NCBI Taxonomy" id="2934178"/>
    <lineage>
        <taxon>Eukaryota</taxon>
        <taxon>Sar</taxon>
        <taxon>Stramenopiles</taxon>
        <taxon>Ochrophyta</taxon>
        <taxon>Bacillariophyta</taxon>
        <taxon>Coscinodiscophyceae</taxon>
        <taxon>Thalassiosirophycidae</taxon>
        <taxon>Stephanodiscales</taxon>
        <taxon>Stephanodiscaceae</taxon>
        <taxon>Stephanodiscus</taxon>
    </lineage>
</organism>
<accession>A0ABD3MYU9</accession>
<evidence type="ECO:0000313" key="3">
    <source>
        <dbReference type="Proteomes" id="UP001530315"/>
    </source>
</evidence>
<reference evidence="2 3" key="1">
    <citation type="submission" date="2024-10" db="EMBL/GenBank/DDBJ databases">
        <title>Updated reference genomes for cyclostephanoid diatoms.</title>
        <authorList>
            <person name="Roberts W.R."/>
            <person name="Alverson A.J."/>
        </authorList>
    </citation>
    <scope>NUCLEOTIDE SEQUENCE [LARGE SCALE GENOMIC DNA]</scope>
    <source>
        <strain evidence="2 3">AJA276-08</strain>
    </source>
</reference>
<dbReference type="AlphaFoldDB" id="A0ABD3MYU9"/>
<comment type="caution">
    <text evidence="2">The sequence shown here is derived from an EMBL/GenBank/DDBJ whole genome shotgun (WGS) entry which is preliminary data.</text>
</comment>
<evidence type="ECO:0008006" key="4">
    <source>
        <dbReference type="Google" id="ProtNLM"/>
    </source>
</evidence>
<gene>
    <name evidence="2" type="ORF">ACHAW5_005160</name>
</gene>
<evidence type="ECO:0000256" key="1">
    <source>
        <dbReference type="SAM" id="MobiDB-lite"/>
    </source>
</evidence>
<name>A0ABD3MYU9_9STRA</name>